<evidence type="ECO:0000256" key="2">
    <source>
        <dbReference type="ARBA" id="ARBA00007441"/>
    </source>
</evidence>
<dbReference type="InterPro" id="IPR050596">
    <property type="entry name" value="AspAT/PAT-like"/>
</dbReference>
<dbReference type="InterPro" id="IPR015421">
    <property type="entry name" value="PyrdxlP-dep_Trfase_major"/>
</dbReference>
<evidence type="ECO:0000313" key="9">
    <source>
        <dbReference type="Proteomes" id="UP000262004"/>
    </source>
</evidence>
<organism evidence="8 9">
    <name type="scientific">Hydrogenophilus thermoluteolus</name>
    <name type="common">Pseudomonas hydrogenothermophila</name>
    <dbReference type="NCBI Taxonomy" id="297"/>
    <lineage>
        <taxon>Bacteria</taxon>
        <taxon>Pseudomonadati</taxon>
        <taxon>Pseudomonadota</taxon>
        <taxon>Hydrogenophilia</taxon>
        <taxon>Hydrogenophilales</taxon>
        <taxon>Hydrogenophilaceae</taxon>
        <taxon>Hydrogenophilus</taxon>
    </lineage>
</organism>
<dbReference type="OrthoDB" id="9803354at2"/>
<dbReference type="PROSITE" id="PS00105">
    <property type="entry name" value="AA_TRANSFER_CLASS_1"/>
    <property type="match status" value="1"/>
</dbReference>
<evidence type="ECO:0000313" key="8">
    <source>
        <dbReference type="EMBL" id="BBD78186.1"/>
    </source>
</evidence>
<evidence type="ECO:0000259" key="7">
    <source>
        <dbReference type="Pfam" id="PF00155"/>
    </source>
</evidence>
<dbReference type="InterPro" id="IPR015424">
    <property type="entry name" value="PyrdxlP-dep_Trfase"/>
</dbReference>
<name>A0A2Z6E069_HYDTE</name>
<dbReference type="AlphaFoldDB" id="A0A2Z6E069"/>
<dbReference type="GO" id="GO:0006520">
    <property type="term" value="P:amino acid metabolic process"/>
    <property type="evidence" value="ECO:0007669"/>
    <property type="project" value="InterPro"/>
</dbReference>
<protein>
    <recommendedName>
        <fullName evidence="6">Aminotransferase</fullName>
        <ecNumber evidence="6">2.6.1.-</ecNumber>
    </recommendedName>
</protein>
<dbReference type="GO" id="GO:0030170">
    <property type="term" value="F:pyridoxal phosphate binding"/>
    <property type="evidence" value="ECO:0007669"/>
    <property type="project" value="InterPro"/>
</dbReference>
<dbReference type="InterPro" id="IPR004839">
    <property type="entry name" value="Aminotransferase_I/II_large"/>
</dbReference>
<dbReference type="EC" id="2.6.1.-" evidence="6"/>
<keyword evidence="9" id="KW-1185">Reference proteome</keyword>
<dbReference type="CDD" id="cd00609">
    <property type="entry name" value="AAT_like"/>
    <property type="match status" value="1"/>
</dbReference>
<dbReference type="KEGG" id="htl:HPTL_1932"/>
<dbReference type="InterPro" id="IPR004838">
    <property type="entry name" value="NHTrfase_class1_PyrdxlP-BS"/>
</dbReference>
<keyword evidence="4 6" id="KW-0808">Transferase</keyword>
<dbReference type="EMBL" id="AP018558">
    <property type="protein sequence ID" value="BBD78186.1"/>
    <property type="molecule type" value="Genomic_DNA"/>
</dbReference>
<evidence type="ECO:0000256" key="5">
    <source>
        <dbReference type="ARBA" id="ARBA00022898"/>
    </source>
</evidence>
<evidence type="ECO:0000256" key="6">
    <source>
        <dbReference type="RuleBase" id="RU000481"/>
    </source>
</evidence>
<dbReference type="PANTHER" id="PTHR46383:SF2">
    <property type="entry name" value="AMINOTRANSFERASE"/>
    <property type="match status" value="1"/>
</dbReference>
<dbReference type="GO" id="GO:0008483">
    <property type="term" value="F:transaminase activity"/>
    <property type="evidence" value="ECO:0007669"/>
    <property type="project" value="UniProtKB-KW"/>
</dbReference>
<feature type="domain" description="Aminotransferase class I/classII large" evidence="7">
    <location>
        <begin position="34"/>
        <end position="383"/>
    </location>
</feature>
<evidence type="ECO:0000256" key="4">
    <source>
        <dbReference type="ARBA" id="ARBA00022679"/>
    </source>
</evidence>
<dbReference type="Gene3D" id="3.40.640.10">
    <property type="entry name" value="Type I PLP-dependent aspartate aminotransferase-like (Major domain)"/>
    <property type="match status" value="1"/>
</dbReference>
<keyword evidence="5" id="KW-0663">Pyridoxal phosphate</keyword>
<reference evidence="8 9" key="1">
    <citation type="submission" date="2018-04" db="EMBL/GenBank/DDBJ databases">
        <title>Complete genome sequence of Hydrogenophilus thermoluteolus TH-1.</title>
        <authorList>
            <person name="Arai H."/>
        </authorList>
    </citation>
    <scope>NUCLEOTIDE SEQUENCE [LARGE SCALE GENOMIC DNA]</scope>
    <source>
        <strain evidence="8 9">TH-1</strain>
    </source>
</reference>
<gene>
    <name evidence="8" type="ORF">HPTL_1932</name>
</gene>
<keyword evidence="3 6" id="KW-0032">Aminotransferase</keyword>
<comment type="similarity">
    <text evidence="2 6">Belongs to the class-I pyridoxal-phosphate-dependent aminotransferase family.</text>
</comment>
<accession>A0A2Z6E069</accession>
<sequence length="390" mass="42703">MPSWTLAPRVAEIAPFHVMELLRRAHALERAGHDVIHMEVGEPDFPTPEPIVAAAERFLRSGRVPYTNAAGLPELREAIAHDYTERLGAAVTPEQIVVTAGASAALTLALALTTHPGDEWLLPDPSYPCNRHLIRLFEGHARLLPVHPETAFQPTPQAVAEAWTPRTRGLLLASPSNPTGTMITPAQAAALADVVRAHYGVLILDEIYQGLTFESPRATLYQTVPDAFLVNSFSKYFGMTGWRLGWLLCPDAAIAREAEKLAQHLYIAPSTVAQHAALAAFSPETLAILEARRQAFAERRETLLAGLAALHLTPPAHPQGAFYAYVDIASLGDDADTWAHRFLEEAYVAVTPGRDFGEHNAHRYLRFAYTTDADRIAEACVRIARLLTVD</sequence>
<evidence type="ECO:0000256" key="3">
    <source>
        <dbReference type="ARBA" id="ARBA00022576"/>
    </source>
</evidence>
<dbReference type="Pfam" id="PF00155">
    <property type="entry name" value="Aminotran_1_2"/>
    <property type="match status" value="1"/>
</dbReference>
<dbReference type="PANTHER" id="PTHR46383">
    <property type="entry name" value="ASPARTATE AMINOTRANSFERASE"/>
    <property type="match status" value="1"/>
</dbReference>
<dbReference type="Proteomes" id="UP000262004">
    <property type="component" value="Chromosome"/>
</dbReference>
<dbReference type="RefSeq" id="WP_119335841.1">
    <property type="nucleotide sequence ID" value="NZ_AP018558.1"/>
</dbReference>
<dbReference type="SUPFAM" id="SSF53383">
    <property type="entry name" value="PLP-dependent transferases"/>
    <property type="match status" value="1"/>
</dbReference>
<comment type="cofactor">
    <cofactor evidence="1 6">
        <name>pyridoxal 5'-phosphate</name>
        <dbReference type="ChEBI" id="CHEBI:597326"/>
    </cofactor>
</comment>
<evidence type="ECO:0000256" key="1">
    <source>
        <dbReference type="ARBA" id="ARBA00001933"/>
    </source>
</evidence>
<proteinExistence type="inferred from homology"/>